<comment type="similarity">
    <text evidence="2">Belongs to the SusD family.</text>
</comment>
<feature type="domain" description="RagB/SusD" evidence="7">
    <location>
        <begin position="312"/>
        <end position="471"/>
    </location>
</feature>
<dbReference type="CDD" id="cd08977">
    <property type="entry name" value="SusD"/>
    <property type="match status" value="1"/>
</dbReference>
<gene>
    <name evidence="9" type="ORF">SAMN04487995_4094</name>
</gene>
<dbReference type="InterPro" id="IPR011990">
    <property type="entry name" value="TPR-like_helical_dom_sf"/>
</dbReference>
<evidence type="ECO:0000259" key="7">
    <source>
        <dbReference type="Pfam" id="PF07980"/>
    </source>
</evidence>
<dbReference type="InterPro" id="IPR012944">
    <property type="entry name" value="SusD_RagB_dom"/>
</dbReference>
<dbReference type="Proteomes" id="UP000199532">
    <property type="component" value="Unassembled WGS sequence"/>
</dbReference>
<feature type="signal peptide" evidence="6">
    <location>
        <begin position="1"/>
        <end position="21"/>
    </location>
</feature>
<sequence>MKKISGYLAMFCLLMVGMSCGDSFLELAPVSNPNAENFYKTTADFDLAANAAYNTLYTVYNPEGPVSYAGELMGDNVTIYNISGNQADKWQFRDYSLAPANTMVYQFWQDFYKSLYSINIILSKIESAELNADYKAKMQGEMLFLRSLYYYQMVQIWGDLPIVTAPVSAAESYNILRSPAIEVYAQIVKDLQEAKVKLPIAASAVVGRASKGAAQTLLGKVYLSMGDKNNAAKELKEVYDSNQYQLLPSYASLWDVKNKNTRESIFEIQYLGGSAINPYSNYYLVFFPNSNALGFYGAGMNQVVNDIWDEYEAGDSRRVASIDTGYTDAKGNFTAARFPKKWTDKTAPLINQSIAANNNFIVLRYADLLMLLTEATGEVSYMNQVRKRVNLPLYGEAGYPAKYSSVALALEHERRVELAFEFHRWFDLKRTNRAVPVLTSKGKNVTQEKLVLPIPNIVRDQNNKITQNTGY</sequence>
<evidence type="ECO:0000259" key="8">
    <source>
        <dbReference type="Pfam" id="PF14322"/>
    </source>
</evidence>
<comment type="subcellular location">
    <subcellularLocation>
        <location evidence="1">Cell outer membrane</location>
    </subcellularLocation>
</comment>
<keyword evidence="10" id="KW-1185">Reference proteome</keyword>
<evidence type="ECO:0000256" key="4">
    <source>
        <dbReference type="ARBA" id="ARBA00023136"/>
    </source>
</evidence>
<dbReference type="STRING" id="408657.SAMN04487995_4094"/>
<dbReference type="InterPro" id="IPR033985">
    <property type="entry name" value="SusD-like_N"/>
</dbReference>
<evidence type="ECO:0000256" key="3">
    <source>
        <dbReference type="ARBA" id="ARBA00022729"/>
    </source>
</evidence>
<proteinExistence type="inferred from homology"/>
<dbReference type="AlphaFoldDB" id="A0A1H6XN52"/>
<reference evidence="9 10" key="1">
    <citation type="submission" date="2016-10" db="EMBL/GenBank/DDBJ databases">
        <authorList>
            <person name="de Groot N.N."/>
        </authorList>
    </citation>
    <scope>NUCLEOTIDE SEQUENCE [LARGE SCALE GENOMIC DNA]</scope>
    <source>
        <strain evidence="9 10">DSM 19938</strain>
    </source>
</reference>
<accession>A0A1H6XN52</accession>
<dbReference type="OrthoDB" id="636214at2"/>
<evidence type="ECO:0000313" key="10">
    <source>
        <dbReference type="Proteomes" id="UP000199532"/>
    </source>
</evidence>
<dbReference type="RefSeq" id="WP_090338092.1">
    <property type="nucleotide sequence ID" value="NZ_FNXY01000006.1"/>
</dbReference>
<dbReference type="GO" id="GO:0009279">
    <property type="term" value="C:cell outer membrane"/>
    <property type="evidence" value="ECO:0007669"/>
    <property type="project" value="UniProtKB-SubCell"/>
</dbReference>
<feature type="chain" id="PRO_5011576423" evidence="6">
    <location>
        <begin position="22"/>
        <end position="471"/>
    </location>
</feature>
<dbReference type="Pfam" id="PF07980">
    <property type="entry name" value="SusD_RagB"/>
    <property type="match status" value="1"/>
</dbReference>
<evidence type="ECO:0000313" key="9">
    <source>
        <dbReference type="EMBL" id="SEJ30503.1"/>
    </source>
</evidence>
<keyword evidence="4" id="KW-0472">Membrane</keyword>
<keyword evidence="3 6" id="KW-0732">Signal</keyword>
<dbReference type="Gene3D" id="1.25.40.390">
    <property type="match status" value="1"/>
</dbReference>
<evidence type="ECO:0000256" key="6">
    <source>
        <dbReference type="SAM" id="SignalP"/>
    </source>
</evidence>
<organism evidence="9 10">
    <name type="scientific">Dyadobacter koreensis</name>
    <dbReference type="NCBI Taxonomy" id="408657"/>
    <lineage>
        <taxon>Bacteria</taxon>
        <taxon>Pseudomonadati</taxon>
        <taxon>Bacteroidota</taxon>
        <taxon>Cytophagia</taxon>
        <taxon>Cytophagales</taxon>
        <taxon>Spirosomataceae</taxon>
        <taxon>Dyadobacter</taxon>
    </lineage>
</organism>
<dbReference type="PROSITE" id="PS51257">
    <property type="entry name" value="PROKAR_LIPOPROTEIN"/>
    <property type="match status" value="1"/>
</dbReference>
<evidence type="ECO:0000256" key="5">
    <source>
        <dbReference type="ARBA" id="ARBA00023237"/>
    </source>
</evidence>
<feature type="domain" description="SusD-like N-terminal" evidence="8">
    <location>
        <begin position="41"/>
        <end position="223"/>
    </location>
</feature>
<protein>
    <submittedName>
        <fullName evidence="9">SusD family protein</fullName>
    </submittedName>
</protein>
<dbReference type="EMBL" id="FNXY01000006">
    <property type="protein sequence ID" value="SEJ30503.1"/>
    <property type="molecule type" value="Genomic_DNA"/>
</dbReference>
<evidence type="ECO:0000256" key="2">
    <source>
        <dbReference type="ARBA" id="ARBA00006275"/>
    </source>
</evidence>
<name>A0A1H6XN52_9BACT</name>
<keyword evidence="5" id="KW-0998">Cell outer membrane</keyword>
<evidence type="ECO:0000256" key="1">
    <source>
        <dbReference type="ARBA" id="ARBA00004442"/>
    </source>
</evidence>
<dbReference type="SUPFAM" id="SSF48452">
    <property type="entry name" value="TPR-like"/>
    <property type="match status" value="1"/>
</dbReference>
<dbReference type="Pfam" id="PF14322">
    <property type="entry name" value="SusD-like_3"/>
    <property type="match status" value="1"/>
</dbReference>